<feature type="transmembrane region" description="Helical" evidence="1">
    <location>
        <begin position="288"/>
        <end position="308"/>
    </location>
</feature>
<feature type="transmembrane region" description="Helical" evidence="1">
    <location>
        <begin position="470"/>
        <end position="489"/>
    </location>
</feature>
<feature type="transmembrane region" description="Helical" evidence="1">
    <location>
        <begin position="531"/>
        <end position="551"/>
    </location>
</feature>
<feature type="transmembrane region" description="Helical" evidence="1">
    <location>
        <begin position="7"/>
        <end position="30"/>
    </location>
</feature>
<dbReference type="EMBL" id="DTCA01000040">
    <property type="protein sequence ID" value="HGM06988.1"/>
    <property type="molecule type" value="Genomic_DNA"/>
</dbReference>
<feature type="transmembrane region" description="Helical" evidence="1">
    <location>
        <begin position="678"/>
        <end position="706"/>
    </location>
</feature>
<accession>A0A7C4D0M2</accession>
<feature type="transmembrane region" description="Helical" evidence="1">
    <location>
        <begin position="501"/>
        <end position="519"/>
    </location>
</feature>
<feature type="transmembrane region" description="Helical" evidence="1">
    <location>
        <begin position="395"/>
        <end position="418"/>
    </location>
</feature>
<keyword evidence="1" id="KW-0812">Transmembrane</keyword>
<feature type="transmembrane region" description="Helical" evidence="1">
    <location>
        <begin position="430"/>
        <end position="458"/>
    </location>
</feature>
<evidence type="ECO:0000313" key="2">
    <source>
        <dbReference type="EMBL" id="HGM06988.1"/>
    </source>
</evidence>
<evidence type="ECO:0000256" key="1">
    <source>
        <dbReference type="SAM" id="Phobius"/>
    </source>
</evidence>
<keyword evidence="1" id="KW-0472">Membrane</keyword>
<gene>
    <name evidence="2" type="ORF">ENU31_01065</name>
</gene>
<evidence type="ECO:0008006" key="3">
    <source>
        <dbReference type="Google" id="ProtNLM"/>
    </source>
</evidence>
<feature type="transmembrane region" description="Helical" evidence="1">
    <location>
        <begin position="257"/>
        <end position="276"/>
    </location>
</feature>
<feature type="transmembrane region" description="Helical" evidence="1">
    <location>
        <begin position="636"/>
        <end position="657"/>
    </location>
</feature>
<dbReference type="AlphaFoldDB" id="A0A7C4D0M2"/>
<sequence length="732" mass="85047">MRYLIKIDAFVGIYLMISIVISIVSFLPILNEILALESWRGYGWNAYIYTNWVYEITYSDIFHGDKKPMIRLYPPYYFAKPVDLVEFNGYESYICGYNMIKDMINMSIKTYNRNILKVVYTYRDMDLVQEIIVLNNSVLVKYSTSRVCNFQFVILRWYYESVANITFVDMGNYNMKFLGVTSAITFTLKDEDRSTSGIGIIEINKPIEAIIEKDSKGINKIWILISNISEVIFTVKGDLKEYSRSLSISNIFSYRSIRYILLATSLLLIVVLYRPLRKQWEKLNNKTKLLLATLIIRLVLAPFFMHLWDVNTIQVSVYQVMNRVNPYEYVYNMTQRLRSIAGLPINYEGFAYLPHALFIFFPFYFLYLAFGTEPLPLRGVRDPLHVITFYLHPDIYLFLFIIKLPIIIVDVLVVSILYNHFNENAAKLYAFSPYVIFITSIWGMFDNIIALALLLTIVLLKKNRFVSAGFMYGISLIKFYTIYIVLPLLYNVWKNNGLKSLAKFVAGIIISQIPTFHFLYKNPIAFIFSTLIFHGLRPGGGINILNVLWNIKDLHFNIEVSNIATAISIVATLFVSIYTIMRRMNLEKAMISISVIGILLGKITNEQYLLPIYTLLLSSTQQPYIHEFTRKLSLGYLIFALLNTRGVYLCFPILALIGRTFEYNIRELIRQLFSNESYYYISNTVLFILGVKLFAIEVLLLLFILLPYNNSSTLPRFLNNENSISIDKEENC</sequence>
<organism evidence="2">
    <name type="scientific">Ignisphaera aggregans</name>
    <dbReference type="NCBI Taxonomy" id="334771"/>
    <lineage>
        <taxon>Archaea</taxon>
        <taxon>Thermoproteota</taxon>
        <taxon>Thermoprotei</taxon>
        <taxon>Desulfurococcales</taxon>
        <taxon>Desulfurococcaceae</taxon>
        <taxon>Ignisphaera</taxon>
    </lineage>
</organism>
<comment type="caution">
    <text evidence="2">The sequence shown here is derived from an EMBL/GenBank/DDBJ whole genome shotgun (WGS) entry which is preliminary data.</text>
</comment>
<feature type="transmembrane region" description="Helical" evidence="1">
    <location>
        <begin position="563"/>
        <end position="581"/>
    </location>
</feature>
<keyword evidence="1" id="KW-1133">Transmembrane helix</keyword>
<reference evidence="2" key="1">
    <citation type="journal article" date="2020" name="mSystems">
        <title>Genome- and Community-Level Interaction Insights into Carbon Utilization and Element Cycling Functions of Hydrothermarchaeota in Hydrothermal Sediment.</title>
        <authorList>
            <person name="Zhou Z."/>
            <person name="Liu Y."/>
            <person name="Xu W."/>
            <person name="Pan J."/>
            <person name="Luo Z.H."/>
            <person name="Li M."/>
        </authorList>
    </citation>
    <scope>NUCLEOTIDE SEQUENCE [LARGE SCALE GENOMIC DNA]</scope>
    <source>
        <strain evidence="2">SpSt-658</strain>
    </source>
</reference>
<protein>
    <recommendedName>
        <fullName evidence="3">DUF2029 domain-containing protein</fullName>
    </recommendedName>
</protein>
<proteinExistence type="predicted"/>
<name>A0A7C4D0M2_9CREN</name>
<feature type="transmembrane region" description="Helical" evidence="1">
    <location>
        <begin position="593"/>
        <end position="616"/>
    </location>
</feature>
<feature type="transmembrane region" description="Helical" evidence="1">
    <location>
        <begin position="352"/>
        <end position="370"/>
    </location>
</feature>